<comment type="caution">
    <text evidence="2">The sequence shown here is derived from an EMBL/GenBank/DDBJ whole genome shotgun (WGS) entry which is preliminary data.</text>
</comment>
<reference evidence="3" key="1">
    <citation type="submission" date="2011-07" db="EMBL/GenBank/DDBJ databases">
        <title>Divergent evolution of antigenic variation in African trypanosomes.</title>
        <authorList>
            <person name="Jackson A.P."/>
            <person name="Berry A."/>
            <person name="Allison H.C."/>
            <person name="Burton P."/>
            <person name="Anderson J."/>
            <person name="Aslett M."/>
            <person name="Brown R."/>
            <person name="Corton N."/>
            <person name="Harris D."/>
            <person name="Hauser H."/>
            <person name="Gamble J."/>
            <person name="Gilderthorp R."/>
            <person name="McQuillan J."/>
            <person name="Quail M.A."/>
            <person name="Sanders M."/>
            <person name="Van Tonder A."/>
            <person name="Ginger M.L."/>
            <person name="Donelson J.E."/>
            <person name="Field M.C."/>
            <person name="Barry J.D."/>
            <person name="Berriman M."/>
            <person name="Hertz-Fowler C."/>
        </authorList>
    </citation>
    <scope>NUCLEOTIDE SEQUENCE [LARGE SCALE GENOMIC DNA]</scope>
    <source>
        <strain evidence="3">IL3000</strain>
    </source>
</reference>
<accession>F9WK71</accession>
<feature type="region of interest" description="Disordered" evidence="1">
    <location>
        <begin position="232"/>
        <end position="254"/>
    </location>
</feature>
<dbReference type="Proteomes" id="UP000000702">
    <property type="component" value="Unassembled WGS sequence"/>
</dbReference>
<evidence type="ECO:0000313" key="2">
    <source>
        <dbReference type="EMBL" id="CCD17732.1"/>
    </source>
</evidence>
<keyword evidence="3" id="KW-1185">Reference proteome</keyword>
<reference evidence="2 3" key="2">
    <citation type="journal article" date="2012" name="Proc. Natl. Acad. Sci. U.S.A.">
        <title>Antigenic diversity is generated by distinct evolutionary mechanisms in African trypanosome species.</title>
        <authorList>
            <person name="Jackson A.P."/>
            <person name="Berry A."/>
            <person name="Aslett M."/>
            <person name="Allison H.C."/>
            <person name="Burton P."/>
            <person name="Vavrova-Anderson J."/>
            <person name="Brown R."/>
            <person name="Browne H."/>
            <person name="Corton N."/>
            <person name="Hauser H."/>
            <person name="Gamble J."/>
            <person name="Gilderthorp R."/>
            <person name="Marcello L."/>
            <person name="McQuillan J."/>
            <person name="Otto T.D."/>
            <person name="Quail M.A."/>
            <person name="Sanders M.J."/>
            <person name="van Tonder A."/>
            <person name="Ginger M.L."/>
            <person name="Field M.C."/>
            <person name="Barry J.D."/>
            <person name="Hertz-Fowler C."/>
            <person name="Berriman M."/>
        </authorList>
    </citation>
    <scope>NUCLEOTIDE SEQUENCE [LARGE SCALE GENOMIC DNA]</scope>
    <source>
        <strain evidence="2 3">IL3000</strain>
    </source>
</reference>
<dbReference type="AlphaFoldDB" id="F9WK71"/>
<gene>
    <name evidence="2" type="ORF">TCIL3000_0_25160</name>
</gene>
<organism evidence="2 3">
    <name type="scientific">Trypanosoma congolense (strain IL3000)</name>
    <dbReference type="NCBI Taxonomy" id="1068625"/>
    <lineage>
        <taxon>Eukaryota</taxon>
        <taxon>Discoba</taxon>
        <taxon>Euglenozoa</taxon>
        <taxon>Kinetoplastea</taxon>
        <taxon>Metakinetoplastina</taxon>
        <taxon>Trypanosomatida</taxon>
        <taxon>Trypanosomatidae</taxon>
        <taxon>Trypanosoma</taxon>
        <taxon>Nannomonas</taxon>
    </lineage>
</organism>
<dbReference type="EMBL" id="CAEQ01002818">
    <property type="protein sequence ID" value="CCD17732.1"/>
    <property type="molecule type" value="Genomic_DNA"/>
</dbReference>
<evidence type="ECO:0000256" key="1">
    <source>
        <dbReference type="SAM" id="MobiDB-lite"/>
    </source>
</evidence>
<protein>
    <submittedName>
        <fullName evidence="2">WGS project CAEQ00000000 data, annotated contig 994</fullName>
    </submittedName>
</protein>
<proteinExistence type="predicted"/>
<dbReference type="VEuPathDB" id="TriTrypDB:TcIL3000_0_25160"/>
<sequence length="254" mass="28154">MHHRAHNKTPARWKTCLNLLPFTSPSHSAHFPSSRPPEWGWSVKENQWREMRGRRAEKCRGPHRHREEIAPARPFPHCERYAQALRPPVAKEGLKPQQRREPSARNCLLVAPWPAAVQGVLLRPLSCPVEGVGEPNSAPLSGGHPREQLPLWPSGVAARLEAGLSTRGHAKATAHRIKHFSAVAPQWHKAFVLALLNTLVGCACRPLRKREKIGSSGGPFSKLVPVRIEKLREPPGLSPTRGAAPSQRSLTLRG</sequence>
<name>F9WK71_TRYCI</name>
<evidence type="ECO:0000313" key="3">
    <source>
        <dbReference type="Proteomes" id="UP000000702"/>
    </source>
</evidence>